<dbReference type="AlphaFoldDB" id="A0A9P6R2F2"/>
<evidence type="ECO:0000313" key="2">
    <source>
        <dbReference type="EMBL" id="KAG0311101.1"/>
    </source>
</evidence>
<dbReference type="PANTHER" id="PTHR19847:SF7">
    <property type="entry name" value="DDB1- AND CUL4-ASSOCIATED FACTOR 11"/>
    <property type="match status" value="1"/>
</dbReference>
<dbReference type="OrthoDB" id="63070at2759"/>
<feature type="compositionally biased region" description="Basic and acidic residues" evidence="1">
    <location>
        <begin position="122"/>
        <end position="133"/>
    </location>
</feature>
<name>A0A9P6R2F2_9FUNG</name>
<gene>
    <name evidence="2" type="ORF">BGZ99_010372</name>
</gene>
<feature type="compositionally biased region" description="Acidic residues" evidence="1">
    <location>
        <begin position="8"/>
        <end position="62"/>
    </location>
</feature>
<feature type="region of interest" description="Disordered" evidence="1">
    <location>
        <begin position="104"/>
        <end position="133"/>
    </location>
</feature>
<evidence type="ECO:0000256" key="1">
    <source>
        <dbReference type="SAM" id="MobiDB-lite"/>
    </source>
</evidence>
<protein>
    <submittedName>
        <fullName evidence="2">Uncharacterized protein</fullName>
    </submittedName>
</protein>
<keyword evidence="3" id="KW-1185">Reference proteome</keyword>
<sequence>MTSRRIEDDDDDDLEDQDYIFEVADEDDDEDGEGYEYGEVDEDYVDEEDEDDEDGDEDEEDDLGAHHGPTITLAELFADAADGETPPAGVRQLIAFMQALQGGAFRSGGGGRPPRTPSPIPEPDREKGKELLDSGEFGRVDSAYLPSNRNKRSLVQKLWMRELTPRSVTPTTIGESVLPANPGKVIAAYSANAYCGGYSEDGDWQLRIYRTAGSKLIPEKVIQGMPGRWTITDHNLSLDNHWLIYSSLTPYVYLTRTEADAPEEHHQLDFTTSDDDEDGEAR</sequence>
<reference evidence="2" key="1">
    <citation type="journal article" date="2020" name="Fungal Divers.">
        <title>Resolving the Mortierellaceae phylogeny through synthesis of multi-gene phylogenetics and phylogenomics.</title>
        <authorList>
            <person name="Vandepol N."/>
            <person name="Liber J."/>
            <person name="Desiro A."/>
            <person name="Na H."/>
            <person name="Kennedy M."/>
            <person name="Barry K."/>
            <person name="Grigoriev I.V."/>
            <person name="Miller A.N."/>
            <person name="O'Donnell K."/>
            <person name="Stajich J.E."/>
            <person name="Bonito G."/>
        </authorList>
    </citation>
    <scope>NUCLEOTIDE SEQUENCE</scope>
    <source>
        <strain evidence="2">REB-010B</strain>
    </source>
</reference>
<accession>A0A9P6R2F2</accession>
<dbReference type="GO" id="GO:0080008">
    <property type="term" value="C:Cul4-RING E3 ubiquitin ligase complex"/>
    <property type="evidence" value="ECO:0007669"/>
    <property type="project" value="TreeGrafter"/>
</dbReference>
<organism evidence="2 3">
    <name type="scientific">Dissophora globulifera</name>
    <dbReference type="NCBI Taxonomy" id="979702"/>
    <lineage>
        <taxon>Eukaryota</taxon>
        <taxon>Fungi</taxon>
        <taxon>Fungi incertae sedis</taxon>
        <taxon>Mucoromycota</taxon>
        <taxon>Mortierellomycotina</taxon>
        <taxon>Mortierellomycetes</taxon>
        <taxon>Mortierellales</taxon>
        <taxon>Mortierellaceae</taxon>
        <taxon>Dissophora</taxon>
    </lineage>
</organism>
<dbReference type="Proteomes" id="UP000738325">
    <property type="component" value="Unassembled WGS sequence"/>
</dbReference>
<dbReference type="GO" id="GO:0043161">
    <property type="term" value="P:proteasome-mediated ubiquitin-dependent protein catabolic process"/>
    <property type="evidence" value="ECO:0007669"/>
    <property type="project" value="TreeGrafter"/>
</dbReference>
<dbReference type="PANTHER" id="PTHR19847">
    <property type="entry name" value="DDB1- AND CUL4-ASSOCIATED FACTOR 11"/>
    <property type="match status" value="1"/>
</dbReference>
<proteinExistence type="predicted"/>
<dbReference type="InterPro" id="IPR051859">
    <property type="entry name" value="DCAF"/>
</dbReference>
<comment type="caution">
    <text evidence="2">The sequence shown here is derived from an EMBL/GenBank/DDBJ whole genome shotgun (WGS) entry which is preliminary data.</text>
</comment>
<feature type="non-terminal residue" evidence="2">
    <location>
        <position position="1"/>
    </location>
</feature>
<feature type="region of interest" description="Disordered" evidence="1">
    <location>
        <begin position="1"/>
        <end position="66"/>
    </location>
</feature>
<dbReference type="EMBL" id="JAAAIP010000969">
    <property type="protein sequence ID" value="KAG0311101.1"/>
    <property type="molecule type" value="Genomic_DNA"/>
</dbReference>
<evidence type="ECO:0000313" key="3">
    <source>
        <dbReference type="Proteomes" id="UP000738325"/>
    </source>
</evidence>